<keyword evidence="3" id="KW-1185">Reference proteome</keyword>
<dbReference type="Pfam" id="PF02458">
    <property type="entry name" value="Transferase"/>
    <property type="match status" value="1"/>
</dbReference>
<evidence type="ECO:0008006" key="4">
    <source>
        <dbReference type="Google" id="ProtNLM"/>
    </source>
</evidence>
<sequence length="451" mass="49951">MLSKSTPNDCSEEYLFPSLKVAQEPSAVDSALPAIYSRRVLIFSTNDNYGISEAIGALCKAMKMLVERYSVLGNSLSCVSGTWRFSPGQARLIIKELPLTFKELENANFSSKLLKHDELSSVVEMVDFENDWDCCKIQANFIEGGLLLCISILHIAMDGASITRVIQDLARYTCDNRGPVVKIIPATLDRSRLSRSSSVPDIAKMPAFLIMNEAFDFTSRVKGSISSTMYRLKNESVNQLKLDCSVDLPPDCPFISSHDAVCALIFRQKIKARVKAGIITPADRVQYSFPVEFRRTIHPPLPSDFVGNAVIFTSTPFLFVEDLLKPEGLSLAAAAIRQGIRDVDAGFIDNAIAVMGSLKDPKTLNYYGAIHGKTTGITSTSYKGFVMPNDWHPAIGEYQLMRLLHGGFGDGIFVVMPVRDSGWEVIVTLDVLAMDVFEDQQWNEYTVKIEV</sequence>
<dbReference type="OrthoDB" id="671439at2759"/>
<dbReference type="PANTHER" id="PTHR31642">
    <property type="entry name" value="TRICHOTHECENE 3-O-ACETYLTRANSFERASE"/>
    <property type="match status" value="1"/>
</dbReference>
<comment type="caution">
    <text evidence="2">The sequence shown here is derived from an EMBL/GenBank/DDBJ whole genome shotgun (WGS) entry which is preliminary data.</text>
</comment>
<keyword evidence="1" id="KW-0808">Transferase</keyword>
<evidence type="ECO:0000313" key="3">
    <source>
        <dbReference type="Proteomes" id="UP000297280"/>
    </source>
</evidence>
<dbReference type="Gene3D" id="3.30.559.10">
    <property type="entry name" value="Chloramphenicol acetyltransferase-like domain"/>
    <property type="match status" value="2"/>
</dbReference>
<organism evidence="2 3">
    <name type="scientific">Botrytis porri</name>
    <dbReference type="NCBI Taxonomy" id="87229"/>
    <lineage>
        <taxon>Eukaryota</taxon>
        <taxon>Fungi</taxon>
        <taxon>Dikarya</taxon>
        <taxon>Ascomycota</taxon>
        <taxon>Pezizomycotina</taxon>
        <taxon>Leotiomycetes</taxon>
        <taxon>Helotiales</taxon>
        <taxon>Sclerotiniaceae</taxon>
        <taxon>Botrytis</taxon>
    </lineage>
</organism>
<dbReference type="InterPro" id="IPR023213">
    <property type="entry name" value="CAT-like_dom_sf"/>
</dbReference>
<name>A0A4Z1K9Q1_9HELO</name>
<dbReference type="PANTHER" id="PTHR31642:SF310">
    <property type="entry name" value="FATTY ALCOHOL:CAFFEOYL-COA ACYLTRANSFERASE"/>
    <property type="match status" value="1"/>
</dbReference>
<dbReference type="AlphaFoldDB" id="A0A4Z1K9Q1"/>
<dbReference type="Proteomes" id="UP000297280">
    <property type="component" value="Unassembled WGS sequence"/>
</dbReference>
<evidence type="ECO:0000313" key="2">
    <source>
        <dbReference type="EMBL" id="TGO80850.1"/>
    </source>
</evidence>
<dbReference type="GO" id="GO:0016747">
    <property type="term" value="F:acyltransferase activity, transferring groups other than amino-acyl groups"/>
    <property type="evidence" value="ECO:0007669"/>
    <property type="project" value="TreeGrafter"/>
</dbReference>
<accession>A0A4Z1K9Q1</accession>
<reference evidence="2 3" key="1">
    <citation type="submission" date="2017-12" db="EMBL/GenBank/DDBJ databases">
        <title>Comparative genomics of Botrytis spp.</title>
        <authorList>
            <person name="Valero-Jimenez C.A."/>
            <person name="Tapia P."/>
            <person name="Veloso J."/>
            <person name="Silva-Moreno E."/>
            <person name="Staats M."/>
            <person name="Valdes J.H."/>
            <person name="Van Kan J.A.L."/>
        </authorList>
    </citation>
    <scope>NUCLEOTIDE SEQUENCE [LARGE SCALE GENOMIC DNA]</scope>
    <source>
        <strain evidence="2 3">MUCL3349</strain>
    </source>
</reference>
<dbReference type="EMBL" id="PQXO01001613">
    <property type="protein sequence ID" value="TGO80850.1"/>
    <property type="molecule type" value="Genomic_DNA"/>
</dbReference>
<dbReference type="InterPro" id="IPR050317">
    <property type="entry name" value="Plant_Fungal_Acyltransferase"/>
</dbReference>
<dbReference type="GO" id="GO:0044550">
    <property type="term" value="P:secondary metabolite biosynthetic process"/>
    <property type="evidence" value="ECO:0007669"/>
    <property type="project" value="TreeGrafter"/>
</dbReference>
<gene>
    <name evidence="2" type="ORF">BPOR_1623g00010</name>
</gene>
<protein>
    <recommendedName>
        <fullName evidence="4">Condensation domain-containing protein</fullName>
    </recommendedName>
</protein>
<evidence type="ECO:0000256" key="1">
    <source>
        <dbReference type="ARBA" id="ARBA00022679"/>
    </source>
</evidence>
<proteinExistence type="predicted"/>